<keyword evidence="2" id="KW-1185">Reference proteome</keyword>
<proteinExistence type="predicted"/>
<name>A0ABN1D0L7_9ACTN</name>
<comment type="caution">
    <text evidence="1">The sequence shown here is derived from an EMBL/GenBank/DDBJ whole genome shotgun (WGS) entry which is preliminary data.</text>
</comment>
<gene>
    <name evidence="1" type="ORF">GCM10010390_36520</name>
</gene>
<evidence type="ECO:0000313" key="2">
    <source>
        <dbReference type="Proteomes" id="UP001501576"/>
    </source>
</evidence>
<dbReference type="Proteomes" id="UP001501576">
    <property type="component" value="Unassembled WGS sequence"/>
</dbReference>
<sequence>MLAAPAVLTAGLPTFHRDGCQNIRKVRVGQVGHEHADGAGLAAHRALGSGIGAIAQLATALCTRRARSGFGPGPCR</sequence>
<organism evidence="1 2">
    <name type="scientific">Streptomyces mordarskii</name>
    <dbReference type="NCBI Taxonomy" id="1226758"/>
    <lineage>
        <taxon>Bacteria</taxon>
        <taxon>Bacillati</taxon>
        <taxon>Actinomycetota</taxon>
        <taxon>Actinomycetes</taxon>
        <taxon>Kitasatosporales</taxon>
        <taxon>Streptomycetaceae</taxon>
        <taxon>Streptomyces</taxon>
    </lineage>
</organism>
<accession>A0ABN1D0L7</accession>
<evidence type="ECO:0000313" key="1">
    <source>
        <dbReference type="EMBL" id="GAA0531010.1"/>
    </source>
</evidence>
<protein>
    <submittedName>
        <fullName evidence="1">Uncharacterized protein</fullName>
    </submittedName>
</protein>
<dbReference type="EMBL" id="BAAABZ010000025">
    <property type="protein sequence ID" value="GAA0531010.1"/>
    <property type="molecule type" value="Genomic_DNA"/>
</dbReference>
<reference evidence="1 2" key="1">
    <citation type="journal article" date="2019" name="Int. J. Syst. Evol. Microbiol.">
        <title>The Global Catalogue of Microorganisms (GCM) 10K type strain sequencing project: providing services to taxonomists for standard genome sequencing and annotation.</title>
        <authorList>
            <consortium name="The Broad Institute Genomics Platform"/>
            <consortium name="The Broad Institute Genome Sequencing Center for Infectious Disease"/>
            <person name="Wu L."/>
            <person name="Ma J."/>
        </authorList>
    </citation>
    <scope>NUCLEOTIDE SEQUENCE [LARGE SCALE GENOMIC DNA]</scope>
    <source>
        <strain evidence="1 2">JCM 5052</strain>
    </source>
</reference>